<feature type="signal peptide" evidence="12">
    <location>
        <begin position="1"/>
        <end position="20"/>
    </location>
</feature>
<dbReference type="PANTHER" id="PTHR30069">
    <property type="entry name" value="TONB-DEPENDENT OUTER MEMBRANE RECEPTOR"/>
    <property type="match status" value="1"/>
</dbReference>
<keyword evidence="8 15" id="KW-0675">Receptor</keyword>
<sequence length="677" mass="76366">MKSFFSVTIIVLLVTKTSFAQIQDSTKHLNEVKVSAYLEEQPLISLPSSAYGLHKENIRESTASSLLPALNNVSGITMEERSPGSYRLSIRGSLLRSSFGVRNIKVYYDDFPLTDAGGNTYLNLIDQNTLRSIEILKGPDGSLFGANSGGVILLNSFSEKQGFEGGINGGSYGQFSQYVNGDIKNGKHSMSFNQAYQRSDGYRVNTATERLFVQTQQRWQYHKKGEIKFSGFYADMNYQTPGGLTLAQMQENPKAARANARELGVGIFNKTFFGGLSHQRNFGERFKHVISISGIISDFKNPFFTNYETRKENSFSLRTYLELKNKPTNAFNYQWNIGWEFQNGSADIINYKNSAGTAGDLTKADQLKNQTQFIFNRFAFRLGQKFKGEASLSVNFGNMHFENMPQSTELYKGKTTFDPILMPRISASYLLTPHLAARGIISKGYSLPTTAEVRADDAIINPDLKAEEGWNYETGIRLNNNNHTLFMDVNVYYYNMTNAIVKRVNPQSESYFINAGGTKQKGLEWQINAILFQANHFFINTVNLNSGITYSDFKFTNYVVNTENYSGNRLTGVPKFTFSNALNINFIQNLSLFGQYRYNGKTSLNDAATIFADDYHLVMLKAGWKKKLNNKTLQFYFGADNVLNQTYSLGNDLNAFGNRFYNPAAKRTYFGGMRITF</sequence>
<keyword evidence="4 10" id="KW-0812">Transmembrane</keyword>
<evidence type="ECO:0000256" key="1">
    <source>
        <dbReference type="ARBA" id="ARBA00004571"/>
    </source>
</evidence>
<evidence type="ECO:0000259" key="14">
    <source>
        <dbReference type="Pfam" id="PF07715"/>
    </source>
</evidence>
<dbReference type="InterPro" id="IPR039426">
    <property type="entry name" value="TonB-dep_rcpt-like"/>
</dbReference>
<dbReference type="InterPro" id="IPR012910">
    <property type="entry name" value="Plug_dom"/>
</dbReference>
<evidence type="ECO:0000256" key="9">
    <source>
        <dbReference type="ARBA" id="ARBA00023237"/>
    </source>
</evidence>
<dbReference type="PANTHER" id="PTHR30069:SF29">
    <property type="entry name" value="HEMOGLOBIN AND HEMOGLOBIN-HAPTOGLOBIN-BINDING PROTEIN 1-RELATED"/>
    <property type="match status" value="1"/>
</dbReference>
<evidence type="ECO:0000256" key="3">
    <source>
        <dbReference type="ARBA" id="ARBA00022452"/>
    </source>
</evidence>
<reference evidence="16" key="1">
    <citation type="journal article" date="2019" name="Int. J. Syst. Evol. Microbiol.">
        <title>The Global Catalogue of Microorganisms (GCM) 10K type strain sequencing project: providing services to taxonomists for standard genome sequencing and annotation.</title>
        <authorList>
            <consortium name="The Broad Institute Genomics Platform"/>
            <consortium name="The Broad Institute Genome Sequencing Center for Infectious Disease"/>
            <person name="Wu L."/>
            <person name="Ma J."/>
        </authorList>
    </citation>
    <scope>NUCLEOTIDE SEQUENCE [LARGE SCALE GENOMIC DNA]</scope>
    <source>
        <strain evidence="16">CCUG 53762</strain>
    </source>
</reference>
<keyword evidence="3 10" id="KW-1134">Transmembrane beta strand</keyword>
<dbReference type="Gene3D" id="2.40.170.20">
    <property type="entry name" value="TonB-dependent receptor, beta-barrel domain"/>
    <property type="match status" value="1"/>
</dbReference>
<dbReference type="InterPro" id="IPR036942">
    <property type="entry name" value="Beta-barrel_TonB_sf"/>
</dbReference>
<keyword evidence="16" id="KW-1185">Reference proteome</keyword>
<dbReference type="RefSeq" id="WP_379663064.1">
    <property type="nucleotide sequence ID" value="NZ_JBHUDG010000019.1"/>
</dbReference>
<evidence type="ECO:0000313" key="16">
    <source>
        <dbReference type="Proteomes" id="UP001597118"/>
    </source>
</evidence>
<protein>
    <submittedName>
        <fullName evidence="15">TonB-dependent receptor</fullName>
    </submittedName>
</protein>
<evidence type="ECO:0000256" key="7">
    <source>
        <dbReference type="ARBA" id="ARBA00023136"/>
    </source>
</evidence>
<dbReference type="SUPFAM" id="SSF56935">
    <property type="entry name" value="Porins"/>
    <property type="match status" value="1"/>
</dbReference>
<dbReference type="Gene3D" id="2.170.130.10">
    <property type="entry name" value="TonB-dependent receptor, plug domain"/>
    <property type="match status" value="1"/>
</dbReference>
<evidence type="ECO:0000256" key="2">
    <source>
        <dbReference type="ARBA" id="ARBA00022448"/>
    </source>
</evidence>
<dbReference type="PROSITE" id="PS52016">
    <property type="entry name" value="TONB_DEPENDENT_REC_3"/>
    <property type="match status" value="1"/>
</dbReference>
<gene>
    <name evidence="15" type="ORF">ACFSAH_12405</name>
</gene>
<keyword evidence="5 12" id="KW-0732">Signal</keyword>
<comment type="caution">
    <text evidence="15">The sequence shown here is derived from an EMBL/GenBank/DDBJ whole genome shotgun (WGS) entry which is preliminary data.</text>
</comment>
<evidence type="ECO:0000313" key="15">
    <source>
        <dbReference type="EMBL" id="MFD1630686.1"/>
    </source>
</evidence>
<comment type="subcellular location">
    <subcellularLocation>
        <location evidence="1 10">Cell outer membrane</location>
        <topology evidence="1 10">Multi-pass membrane protein</topology>
    </subcellularLocation>
</comment>
<name>A0ABW4ID68_9SPHI</name>
<evidence type="ECO:0000256" key="6">
    <source>
        <dbReference type="ARBA" id="ARBA00023077"/>
    </source>
</evidence>
<dbReference type="EMBL" id="JBHUDG010000019">
    <property type="protein sequence ID" value="MFD1630686.1"/>
    <property type="molecule type" value="Genomic_DNA"/>
</dbReference>
<evidence type="ECO:0000256" key="5">
    <source>
        <dbReference type="ARBA" id="ARBA00022729"/>
    </source>
</evidence>
<evidence type="ECO:0000256" key="10">
    <source>
        <dbReference type="PROSITE-ProRule" id="PRU01360"/>
    </source>
</evidence>
<feature type="chain" id="PRO_5046204470" evidence="12">
    <location>
        <begin position="21"/>
        <end position="677"/>
    </location>
</feature>
<dbReference type="InterPro" id="IPR037066">
    <property type="entry name" value="Plug_dom_sf"/>
</dbReference>
<keyword evidence="2 10" id="KW-0813">Transport</keyword>
<dbReference type="Proteomes" id="UP001597118">
    <property type="component" value="Unassembled WGS sequence"/>
</dbReference>
<evidence type="ECO:0000256" key="11">
    <source>
        <dbReference type="RuleBase" id="RU003357"/>
    </source>
</evidence>
<evidence type="ECO:0000256" key="4">
    <source>
        <dbReference type="ARBA" id="ARBA00022692"/>
    </source>
</evidence>
<keyword evidence="9 10" id="KW-0998">Cell outer membrane</keyword>
<proteinExistence type="inferred from homology"/>
<comment type="similarity">
    <text evidence="10 11">Belongs to the TonB-dependent receptor family.</text>
</comment>
<keyword evidence="7 10" id="KW-0472">Membrane</keyword>
<accession>A0ABW4ID68</accession>
<dbReference type="Pfam" id="PF00593">
    <property type="entry name" value="TonB_dep_Rec_b-barrel"/>
    <property type="match status" value="1"/>
</dbReference>
<evidence type="ECO:0000256" key="12">
    <source>
        <dbReference type="SAM" id="SignalP"/>
    </source>
</evidence>
<dbReference type="InterPro" id="IPR000531">
    <property type="entry name" value="Beta-barrel_TonB"/>
</dbReference>
<keyword evidence="6 11" id="KW-0798">TonB box</keyword>
<feature type="domain" description="TonB-dependent receptor-like beta-barrel" evidence="13">
    <location>
        <begin position="261"/>
        <end position="642"/>
    </location>
</feature>
<organism evidence="15 16">
    <name type="scientific">Pseudopedobacter beijingensis</name>
    <dbReference type="NCBI Taxonomy" id="1207056"/>
    <lineage>
        <taxon>Bacteria</taxon>
        <taxon>Pseudomonadati</taxon>
        <taxon>Bacteroidota</taxon>
        <taxon>Sphingobacteriia</taxon>
        <taxon>Sphingobacteriales</taxon>
        <taxon>Sphingobacteriaceae</taxon>
        <taxon>Pseudopedobacter</taxon>
    </lineage>
</organism>
<evidence type="ECO:0000256" key="8">
    <source>
        <dbReference type="ARBA" id="ARBA00023170"/>
    </source>
</evidence>
<dbReference type="Pfam" id="PF07715">
    <property type="entry name" value="Plug"/>
    <property type="match status" value="1"/>
</dbReference>
<feature type="domain" description="TonB-dependent receptor plug" evidence="14">
    <location>
        <begin position="44"/>
        <end position="150"/>
    </location>
</feature>
<evidence type="ECO:0000259" key="13">
    <source>
        <dbReference type="Pfam" id="PF00593"/>
    </source>
</evidence>